<dbReference type="InterPro" id="IPR036641">
    <property type="entry name" value="HPT_dom_sf"/>
</dbReference>
<keyword evidence="17" id="KW-1185">Reference proteome</keyword>
<dbReference type="SMART" id="SM01231">
    <property type="entry name" value="H-kinase_dim"/>
    <property type="match status" value="1"/>
</dbReference>
<comment type="function">
    <text evidence="11">Involved in the transmission of sensory signals from the chemoreceptors to the flagellar motors. CheA is autophosphorylated; it can transfer its phosphate group to either CheB or CheY.</text>
</comment>
<evidence type="ECO:0000313" key="16">
    <source>
        <dbReference type="EMBL" id="GAO28451.1"/>
    </source>
</evidence>
<dbReference type="Gene3D" id="1.20.120.160">
    <property type="entry name" value="HPT domain"/>
    <property type="match status" value="1"/>
</dbReference>
<evidence type="ECO:0000256" key="8">
    <source>
        <dbReference type="ARBA" id="ARBA00022777"/>
    </source>
</evidence>
<dbReference type="Proteomes" id="UP000032900">
    <property type="component" value="Unassembled WGS sequence"/>
</dbReference>
<dbReference type="Gene3D" id="1.10.287.560">
    <property type="entry name" value="Histidine kinase CheA-like, homodimeric domain"/>
    <property type="match status" value="1"/>
</dbReference>
<reference evidence="16 17" key="1">
    <citation type="journal article" date="2015" name="Microbes Environ.">
        <title>Distribution and evolution of nitrogen fixation genes in the phylum bacteroidetes.</title>
        <authorList>
            <person name="Inoue J."/>
            <person name="Oshima K."/>
            <person name="Suda W."/>
            <person name="Sakamoto M."/>
            <person name="Iino T."/>
            <person name="Noda S."/>
            <person name="Hongoh Y."/>
            <person name="Hattori M."/>
            <person name="Ohkuma M."/>
        </authorList>
    </citation>
    <scope>NUCLEOTIDE SEQUENCE [LARGE SCALE GENOMIC DNA]</scope>
    <source>
        <strain evidence="16">JCM 15548</strain>
    </source>
</reference>
<keyword evidence="9" id="KW-0067">ATP-binding</keyword>
<dbReference type="CDD" id="cd00088">
    <property type="entry name" value="HPT"/>
    <property type="match status" value="1"/>
</dbReference>
<feature type="domain" description="Histidine kinase" evidence="13">
    <location>
        <begin position="350"/>
        <end position="553"/>
    </location>
</feature>
<dbReference type="InterPro" id="IPR008207">
    <property type="entry name" value="Sig_transdc_His_kin_Hpt_dom"/>
</dbReference>
<dbReference type="Gene3D" id="2.30.30.40">
    <property type="entry name" value="SH3 Domains"/>
    <property type="match status" value="1"/>
</dbReference>
<comment type="caution">
    <text evidence="16">The sequence shown here is derived from an EMBL/GenBank/DDBJ whole genome shotgun (WGS) entry which is preliminary data.</text>
</comment>
<dbReference type="InterPro" id="IPR004358">
    <property type="entry name" value="Sig_transdc_His_kin-like_C"/>
</dbReference>
<dbReference type="SUPFAM" id="SSF50341">
    <property type="entry name" value="CheW-like"/>
    <property type="match status" value="1"/>
</dbReference>
<dbReference type="SUPFAM" id="SSF47226">
    <property type="entry name" value="Histidine-containing phosphotransfer domain, HPT domain"/>
    <property type="match status" value="1"/>
</dbReference>
<keyword evidence="7" id="KW-0547">Nucleotide-binding</keyword>
<name>A0A0E9LTJ6_9BACT</name>
<dbReference type="Pfam" id="PF01584">
    <property type="entry name" value="CheW"/>
    <property type="match status" value="1"/>
</dbReference>
<dbReference type="PROSITE" id="PS50894">
    <property type="entry name" value="HPT"/>
    <property type="match status" value="1"/>
</dbReference>
<evidence type="ECO:0000256" key="1">
    <source>
        <dbReference type="ARBA" id="ARBA00000085"/>
    </source>
</evidence>
<dbReference type="InterPro" id="IPR002545">
    <property type="entry name" value="CheW-lke_dom"/>
</dbReference>
<protein>
    <recommendedName>
        <fullName evidence="3">Chemotaxis protein CheA</fullName>
        <ecNumber evidence="2">2.7.13.3</ecNumber>
    </recommendedName>
</protein>
<feature type="modified residue" description="Phosphohistidine" evidence="12">
    <location>
        <position position="48"/>
    </location>
</feature>
<dbReference type="STRING" id="1236989.JCM15548_1548"/>
<dbReference type="InterPro" id="IPR036097">
    <property type="entry name" value="HisK_dim/P_sf"/>
</dbReference>
<dbReference type="EMBL" id="BAZW01000003">
    <property type="protein sequence ID" value="GAO28451.1"/>
    <property type="molecule type" value="Genomic_DNA"/>
</dbReference>
<dbReference type="SUPFAM" id="SSF55874">
    <property type="entry name" value="ATPase domain of HSP90 chaperone/DNA topoisomerase II/histidine kinase"/>
    <property type="match status" value="1"/>
</dbReference>
<evidence type="ECO:0000256" key="11">
    <source>
        <dbReference type="ARBA" id="ARBA00035100"/>
    </source>
</evidence>
<evidence type="ECO:0000259" key="15">
    <source>
        <dbReference type="PROSITE" id="PS50894"/>
    </source>
</evidence>
<evidence type="ECO:0000313" key="17">
    <source>
        <dbReference type="Proteomes" id="UP000032900"/>
    </source>
</evidence>
<dbReference type="InterPro" id="IPR003594">
    <property type="entry name" value="HATPase_dom"/>
</dbReference>
<dbReference type="Pfam" id="PF02895">
    <property type="entry name" value="H-kinase_dim"/>
    <property type="match status" value="1"/>
</dbReference>
<keyword evidence="8 16" id="KW-0418">Kinase</keyword>
<evidence type="ECO:0000256" key="7">
    <source>
        <dbReference type="ARBA" id="ARBA00022741"/>
    </source>
</evidence>
<proteinExistence type="predicted"/>
<dbReference type="AlphaFoldDB" id="A0A0E9LTJ6"/>
<dbReference type="InterPro" id="IPR004105">
    <property type="entry name" value="CheA-like_dim"/>
</dbReference>
<dbReference type="GO" id="GO:0006935">
    <property type="term" value="P:chemotaxis"/>
    <property type="evidence" value="ECO:0007669"/>
    <property type="project" value="UniProtKB-KW"/>
</dbReference>
<evidence type="ECO:0000256" key="6">
    <source>
        <dbReference type="ARBA" id="ARBA00022679"/>
    </source>
</evidence>
<keyword evidence="4" id="KW-0145">Chemotaxis</keyword>
<dbReference type="InterPro" id="IPR036061">
    <property type="entry name" value="CheW-like_dom_sf"/>
</dbReference>
<dbReference type="Pfam" id="PF01627">
    <property type="entry name" value="Hpt"/>
    <property type="match status" value="1"/>
</dbReference>
<feature type="domain" description="CheW-like" evidence="14">
    <location>
        <begin position="555"/>
        <end position="686"/>
    </location>
</feature>
<dbReference type="GO" id="GO:0005737">
    <property type="term" value="C:cytoplasm"/>
    <property type="evidence" value="ECO:0007669"/>
    <property type="project" value="InterPro"/>
</dbReference>
<dbReference type="Gene3D" id="3.30.565.10">
    <property type="entry name" value="Histidine kinase-like ATPase, C-terminal domain"/>
    <property type="match status" value="1"/>
</dbReference>
<evidence type="ECO:0000256" key="12">
    <source>
        <dbReference type="PROSITE-ProRule" id="PRU00110"/>
    </source>
</evidence>
<gene>
    <name evidence="16" type="ORF">JCM15548_1548</name>
</gene>
<dbReference type="GO" id="GO:0000155">
    <property type="term" value="F:phosphorelay sensor kinase activity"/>
    <property type="evidence" value="ECO:0007669"/>
    <property type="project" value="InterPro"/>
</dbReference>
<dbReference type="PANTHER" id="PTHR43395:SF10">
    <property type="entry name" value="CHEMOTAXIS PROTEIN CHEA"/>
    <property type="match status" value="1"/>
</dbReference>
<sequence length="688" mass="76123">MIPSFENFQSRFVEEALDNINELESTLLELDLSPNDKELLEKVFRIMHSLKGGGGMFGFELLSEFSHHMENIYDKIRSGQLAVSSKLLSLTFQSVDILRDLVNVEVIESPEIKVRYQEMVTTVENVLKEEIQVQKSQTVNEGKLTSPNDIPEVTGMATWYIHFYPGAHVLENGTNLLYLIDELGQMGPLKAVPRLLNIPDLEGVEPERSLVFWDLFLSTDMGKAAIMDVFIFVEDDSKIEIQRLSQSDLFTQPQFIARLDTLCENKLEIELADLSEFMVDEPIEEGLAAPVVFDQLGQTSEGKKVTSSSIRVASDKIDGLMNMVSELVITQERLNVIAAQHQIPELKMVAENIQKLTGSLRDSAFSISLIPVESLVTRFQRLVRDLSCSLDKKIAFTTSGTGTELDKTMIESLTDPLLHIIRNSIDHGIEMPDMRKRKGKPETGSIHMEAGYSGANVIVKITDDGAGIDPAKIRANAIEKGLISKDDVLSDNEVLNLVFAPGFSTSKEVTEVSGRGVGMDVVKRNISAIRGEVSIESVPGEGTTISIILPLVLSIIDGLLVQVNHTQYIIPLALTDRIYSIGSDVLKDGFINSVTLNGIQYPFYNLRKELELNGEVPKRYQMVVVNHTDTRIAIAVDKVVGKIQAVLKPLGRMYHDQKVISAATIMGDGGIALVLDTNSIVKELLNPS</sequence>
<evidence type="ECO:0000256" key="3">
    <source>
        <dbReference type="ARBA" id="ARBA00021495"/>
    </source>
</evidence>
<dbReference type="SMART" id="SM00387">
    <property type="entry name" value="HATPase_c"/>
    <property type="match status" value="1"/>
</dbReference>
<dbReference type="RefSeq" id="WP_062122263.1">
    <property type="nucleotide sequence ID" value="NZ_BAZW01000003.1"/>
</dbReference>
<dbReference type="PRINTS" id="PR00344">
    <property type="entry name" value="BCTRLSENSOR"/>
</dbReference>
<dbReference type="PROSITE" id="PS50109">
    <property type="entry name" value="HIS_KIN"/>
    <property type="match status" value="1"/>
</dbReference>
<accession>A0A0E9LTJ6</accession>
<keyword evidence="5 12" id="KW-0597">Phosphoprotein</keyword>
<dbReference type="OrthoDB" id="9803176at2"/>
<dbReference type="GO" id="GO:0005524">
    <property type="term" value="F:ATP binding"/>
    <property type="evidence" value="ECO:0007669"/>
    <property type="project" value="UniProtKB-KW"/>
</dbReference>
<evidence type="ECO:0000256" key="9">
    <source>
        <dbReference type="ARBA" id="ARBA00022840"/>
    </source>
</evidence>
<dbReference type="EC" id="2.7.13.3" evidence="2"/>
<evidence type="ECO:0000256" key="10">
    <source>
        <dbReference type="ARBA" id="ARBA00023012"/>
    </source>
</evidence>
<dbReference type="InterPro" id="IPR005467">
    <property type="entry name" value="His_kinase_dom"/>
</dbReference>
<dbReference type="InterPro" id="IPR037006">
    <property type="entry name" value="CheA-like_homodim_sf"/>
</dbReference>
<dbReference type="Pfam" id="PF02518">
    <property type="entry name" value="HATPase_c"/>
    <property type="match status" value="1"/>
</dbReference>
<comment type="catalytic activity">
    <reaction evidence="1">
        <text>ATP + protein L-histidine = ADP + protein N-phospho-L-histidine.</text>
        <dbReference type="EC" id="2.7.13.3"/>
    </reaction>
</comment>
<organism evidence="16 17">
    <name type="scientific">Geofilum rubicundum JCM 15548</name>
    <dbReference type="NCBI Taxonomy" id="1236989"/>
    <lineage>
        <taxon>Bacteria</taxon>
        <taxon>Pseudomonadati</taxon>
        <taxon>Bacteroidota</taxon>
        <taxon>Bacteroidia</taxon>
        <taxon>Marinilabiliales</taxon>
        <taxon>Marinilabiliaceae</taxon>
        <taxon>Geofilum</taxon>
    </lineage>
</organism>
<dbReference type="SMART" id="SM00073">
    <property type="entry name" value="HPT"/>
    <property type="match status" value="1"/>
</dbReference>
<dbReference type="FunFam" id="3.30.565.10:FF:000016">
    <property type="entry name" value="Chemotaxis protein CheA, putative"/>
    <property type="match status" value="1"/>
</dbReference>
<dbReference type="SMART" id="SM00260">
    <property type="entry name" value="CheW"/>
    <property type="match status" value="1"/>
</dbReference>
<evidence type="ECO:0000256" key="5">
    <source>
        <dbReference type="ARBA" id="ARBA00022553"/>
    </source>
</evidence>
<evidence type="ECO:0000259" key="14">
    <source>
        <dbReference type="PROSITE" id="PS50851"/>
    </source>
</evidence>
<evidence type="ECO:0000256" key="4">
    <source>
        <dbReference type="ARBA" id="ARBA00022500"/>
    </source>
</evidence>
<keyword evidence="6" id="KW-0808">Transferase</keyword>
<feature type="domain" description="HPt" evidence="15">
    <location>
        <begin position="1"/>
        <end position="105"/>
    </location>
</feature>
<dbReference type="InterPro" id="IPR036890">
    <property type="entry name" value="HATPase_C_sf"/>
</dbReference>
<keyword evidence="10" id="KW-0902">Two-component regulatory system</keyword>
<evidence type="ECO:0000256" key="2">
    <source>
        <dbReference type="ARBA" id="ARBA00012438"/>
    </source>
</evidence>
<dbReference type="InterPro" id="IPR051315">
    <property type="entry name" value="Bact_Chemotaxis_CheA"/>
</dbReference>
<dbReference type="PROSITE" id="PS50851">
    <property type="entry name" value="CHEW"/>
    <property type="match status" value="1"/>
</dbReference>
<dbReference type="SUPFAM" id="SSF47384">
    <property type="entry name" value="Homodimeric domain of signal transducing histidine kinase"/>
    <property type="match status" value="1"/>
</dbReference>
<evidence type="ECO:0000259" key="13">
    <source>
        <dbReference type="PROSITE" id="PS50109"/>
    </source>
</evidence>
<dbReference type="CDD" id="cd16916">
    <property type="entry name" value="HATPase_CheA-like"/>
    <property type="match status" value="1"/>
</dbReference>
<dbReference type="PANTHER" id="PTHR43395">
    <property type="entry name" value="SENSOR HISTIDINE KINASE CHEA"/>
    <property type="match status" value="1"/>
</dbReference>